<protein>
    <submittedName>
        <fullName evidence="1">Unannotated protein</fullName>
    </submittedName>
</protein>
<proteinExistence type="predicted"/>
<dbReference type="EMBL" id="CAEZSM010000104">
    <property type="protein sequence ID" value="CAB4546759.1"/>
    <property type="molecule type" value="Genomic_DNA"/>
</dbReference>
<evidence type="ECO:0000313" key="1">
    <source>
        <dbReference type="EMBL" id="CAB4546759.1"/>
    </source>
</evidence>
<accession>A0A6J6C826</accession>
<name>A0A6J6C826_9ZZZZ</name>
<gene>
    <name evidence="1" type="ORF">UFOPK1438_00803</name>
</gene>
<sequence>MIAELKDPAVSDSAVERVSPFSRNTLIASSTSDAISEASVMCALFHLWPLGLPNADFT</sequence>
<dbReference type="AlphaFoldDB" id="A0A6J6C826"/>
<reference evidence="1" key="1">
    <citation type="submission" date="2020-05" db="EMBL/GenBank/DDBJ databases">
        <authorList>
            <person name="Chiriac C."/>
            <person name="Salcher M."/>
            <person name="Ghai R."/>
            <person name="Kavagutti S V."/>
        </authorList>
    </citation>
    <scope>NUCLEOTIDE SEQUENCE</scope>
</reference>
<organism evidence="1">
    <name type="scientific">freshwater metagenome</name>
    <dbReference type="NCBI Taxonomy" id="449393"/>
    <lineage>
        <taxon>unclassified sequences</taxon>
        <taxon>metagenomes</taxon>
        <taxon>ecological metagenomes</taxon>
    </lineage>
</organism>